<evidence type="ECO:0000259" key="1">
    <source>
        <dbReference type="PROSITE" id="PS51208"/>
    </source>
</evidence>
<dbReference type="InterPro" id="IPR012332">
    <property type="entry name" value="Autotransporter_pectin_lyase_C"/>
</dbReference>
<dbReference type="RefSeq" id="WP_115323526.1">
    <property type="nucleotide sequence ID" value="NZ_UGTV01000015.1"/>
</dbReference>
<dbReference type="InterPro" id="IPR011050">
    <property type="entry name" value="Pectin_lyase_fold/virulence"/>
</dbReference>
<gene>
    <name evidence="2" type="primary">ydeU_2</name>
    <name evidence="2" type="ORF">NCTC11621_02198</name>
</gene>
<sequence>MQRQNQTHFISKLLLPKTHTQKLSTIAILLSNIAILPHIAYANCPTPIAGSAVVQSGGICNYTGDNFKDKNRDNAVIDISKGGTATFTAPHVDLHKIRYGTSDGTYAAIFLRPEQDLTNTAIFEGDVTVHKATSSRYPRDIIIGGGNHLHIKGNLNISHAESVNGGSLFALNGDGDWGNARTDTSMIIEGNVIADTAGASFIRMGNGKYVFNKNVSLNSTGGTIKVFENTSGQLLFQGKTTIMNDKTFLYIPPTATPTIIFNQFTITNPNDNEIFTLGNGKTTMNGNSIFNTPNADAIRLYSDATFENNGQLSVTSKDGITIHAIPEENRTAVFNNLSQGNINTNKQIIVNDGAGKLVINNQGNLSSTAALFQNTQNGHIDVTNSNILTGFLVSSNTDTLNLMNTGSWYNTANSRLDNLVNTGTITFISPSNDQPLILTADNYSGGGTLIINSHWDDLGNTLNGISKTDVLKIKTIDGNAITTIKIHGNKIGNITAKNQQQFSTNVIEVENDHSGNLFIGTAETYGPYEAQLKRDGNNYHWTLQSLPNIEIINQPVVGYIQQPFVNRQMIYSQLGKLHERIGEQPHLLFDKNDINKRIWTRVRYGYDMFQGKKRFATKTQSGFIQFGQDLIFKLSEDKTRQYTGITLTYGWAKNSFFDKYRTKNAIVTSNKFTGSARTDMFSLGSYHTYYSSTGLYIDTVGQISWLQNRYRSQNTQTKQNGYAFGASIEIGKPFPLLNPNIAIEPQAQISYQSVWLKSFNDGIKAIQKNHQDSWVARIGTRVTWNNNKQNHEPVFYISANLLKMLKGEKSQIKIDNQIASEHFSDLAAEFGLGGQLPLTKNLTLHANVHYVLGIQDRNQVYRNSTLSRESYNGYLGIRYTW</sequence>
<dbReference type="InterPro" id="IPR005546">
    <property type="entry name" value="Autotransporte_beta"/>
</dbReference>
<accession>A0A379EXN0</accession>
<dbReference type="Gene3D" id="2.160.20.20">
    <property type="match status" value="1"/>
</dbReference>
<name>A0A379EXN0_9PAST</name>
<dbReference type="AlphaFoldDB" id="A0A379EXN0"/>
<dbReference type="SUPFAM" id="SSF103515">
    <property type="entry name" value="Autotransporter"/>
    <property type="match status" value="1"/>
</dbReference>
<dbReference type="InterPro" id="IPR006315">
    <property type="entry name" value="OM_autotransptr_brl_dom"/>
</dbReference>
<dbReference type="SMART" id="SM00869">
    <property type="entry name" value="Autotransporter"/>
    <property type="match status" value="1"/>
</dbReference>
<dbReference type="InterPro" id="IPR036709">
    <property type="entry name" value="Autotransporte_beta_dom_sf"/>
</dbReference>
<protein>
    <submittedName>
        <fullName evidence="2">Protein YdeU</fullName>
    </submittedName>
</protein>
<dbReference type="InterPro" id="IPR051551">
    <property type="entry name" value="Autotransporter_adhesion"/>
</dbReference>
<evidence type="ECO:0000313" key="2">
    <source>
        <dbReference type="EMBL" id="SUC11115.1"/>
    </source>
</evidence>
<evidence type="ECO:0000313" key="3">
    <source>
        <dbReference type="Proteomes" id="UP000254704"/>
    </source>
</evidence>
<dbReference type="PROSITE" id="PS51208">
    <property type="entry name" value="AUTOTRANSPORTER"/>
    <property type="match status" value="1"/>
</dbReference>
<dbReference type="Gene3D" id="2.40.128.130">
    <property type="entry name" value="Autotransporter beta-domain"/>
    <property type="match status" value="1"/>
</dbReference>
<organism evidence="2 3">
    <name type="scientific">Pasteurella canis</name>
    <dbReference type="NCBI Taxonomy" id="753"/>
    <lineage>
        <taxon>Bacteria</taxon>
        <taxon>Pseudomonadati</taxon>
        <taxon>Pseudomonadota</taxon>
        <taxon>Gammaproteobacteria</taxon>
        <taxon>Pasteurellales</taxon>
        <taxon>Pasteurellaceae</taxon>
        <taxon>Pasteurella</taxon>
    </lineage>
</organism>
<dbReference type="Pfam" id="PF03797">
    <property type="entry name" value="Autotransporter"/>
    <property type="match status" value="1"/>
</dbReference>
<dbReference type="NCBIfam" id="TIGR01414">
    <property type="entry name" value="autotrans_barl"/>
    <property type="match status" value="1"/>
</dbReference>
<feature type="domain" description="Autotransporter" evidence="1">
    <location>
        <begin position="591"/>
        <end position="881"/>
    </location>
</feature>
<dbReference type="SUPFAM" id="SSF51126">
    <property type="entry name" value="Pectin lyase-like"/>
    <property type="match status" value="1"/>
</dbReference>
<dbReference type="PANTHER" id="PTHR35037">
    <property type="entry name" value="C-TERMINAL REGION OF AIDA-LIKE PROTEIN"/>
    <property type="match status" value="1"/>
</dbReference>
<dbReference type="PANTHER" id="PTHR35037:SF3">
    <property type="entry name" value="C-TERMINAL REGION OF AIDA-LIKE PROTEIN"/>
    <property type="match status" value="1"/>
</dbReference>
<dbReference type="GO" id="GO:0019867">
    <property type="term" value="C:outer membrane"/>
    <property type="evidence" value="ECO:0007669"/>
    <property type="project" value="InterPro"/>
</dbReference>
<reference evidence="2 3" key="1">
    <citation type="submission" date="2018-06" db="EMBL/GenBank/DDBJ databases">
        <authorList>
            <consortium name="Pathogen Informatics"/>
            <person name="Doyle S."/>
        </authorList>
    </citation>
    <scope>NUCLEOTIDE SEQUENCE [LARGE SCALE GENOMIC DNA]</scope>
    <source>
        <strain evidence="2 3">NCTC11621</strain>
    </source>
</reference>
<dbReference type="EMBL" id="UGTV01000015">
    <property type="protein sequence ID" value="SUC11115.1"/>
    <property type="molecule type" value="Genomic_DNA"/>
</dbReference>
<dbReference type="Proteomes" id="UP000254704">
    <property type="component" value="Unassembled WGS sequence"/>
</dbReference>
<proteinExistence type="predicted"/>